<gene>
    <name evidence="1" type="ORF">DIS24_g11678</name>
</gene>
<protein>
    <submittedName>
        <fullName evidence="1">Uncharacterized protein</fullName>
    </submittedName>
</protein>
<dbReference type="EMBL" id="JAUJDW010000183">
    <property type="protein sequence ID" value="KAK0618633.1"/>
    <property type="molecule type" value="Genomic_DNA"/>
</dbReference>
<organism evidence="1 2">
    <name type="scientific">Lasiodiplodia hormozganensis</name>
    <dbReference type="NCBI Taxonomy" id="869390"/>
    <lineage>
        <taxon>Eukaryota</taxon>
        <taxon>Fungi</taxon>
        <taxon>Dikarya</taxon>
        <taxon>Ascomycota</taxon>
        <taxon>Pezizomycotina</taxon>
        <taxon>Dothideomycetes</taxon>
        <taxon>Dothideomycetes incertae sedis</taxon>
        <taxon>Botryosphaeriales</taxon>
        <taxon>Botryosphaeriaceae</taxon>
        <taxon>Lasiodiplodia</taxon>
    </lineage>
</organism>
<evidence type="ECO:0000313" key="2">
    <source>
        <dbReference type="Proteomes" id="UP001175001"/>
    </source>
</evidence>
<proteinExistence type="predicted"/>
<dbReference type="Proteomes" id="UP001175001">
    <property type="component" value="Unassembled WGS sequence"/>
</dbReference>
<reference evidence="1" key="1">
    <citation type="submission" date="2023-06" db="EMBL/GenBank/DDBJ databases">
        <title>Multi-omics analyses reveal the molecular pathogenesis toolkit of Lasiodiplodia hormozganensis, a cross-kingdom pathogen.</title>
        <authorList>
            <person name="Felix C."/>
            <person name="Meneses R."/>
            <person name="Goncalves M.F.M."/>
            <person name="Tilleman L."/>
            <person name="Duarte A.S."/>
            <person name="Jorrin-Novo J.V."/>
            <person name="Van De Peer Y."/>
            <person name="Deforce D."/>
            <person name="Van Nieuwerburgh F."/>
            <person name="Esteves A.C."/>
            <person name="Alves A."/>
        </authorList>
    </citation>
    <scope>NUCLEOTIDE SEQUENCE</scope>
    <source>
        <strain evidence="1">CBS 339.90</strain>
    </source>
</reference>
<evidence type="ECO:0000313" key="1">
    <source>
        <dbReference type="EMBL" id="KAK0618633.1"/>
    </source>
</evidence>
<sequence>MDSFITNEQPIPCMIRADRYGVSCLKSRSEDIRLELPFNVTTFVNKHLLNELRRLDKRSMTTTSAYETLYMRLREQFDACDSESIRGFADERSVVAAVVNATVAVCEIEERFIRIDPQVLEFGEVWNDWEVKDLLSGFGADVKATLAVELEAQLLSTQALMGDYVLPELLVYDQLFSIVHKVLLDSADEDDKEMVEEAQKASLAITQAIAKHLCRFE</sequence>
<name>A0AA39WNF2_9PEZI</name>
<accession>A0AA39WNF2</accession>
<dbReference type="AlphaFoldDB" id="A0AA39WNF2"/>
<keyword evidence="2" id="KW-1185">Reference proteome</keyword>
<comment type="caution">
    <text evidence="1">The sequence shown here is derived from an EMBL/GenBank/DDBJ whole genome shotgun (WGS) entry which is preliminary data.</text>
</comment>